<dbReference type="SUPFAM" id="SSF53474">
    <property type="entry name" value="alpha/beta-Hydrolases"/>
    <property type="match status" value="1"/>
</dbReference>
<dbReference type="EMBL" id="MU151487">
    <property type="protein sequence ID" value="KAF9443345.1"/>
    <property type="molecule type" value="Genomic_DNA"/>
</dbReference>
<protein>
    <submittedName>
        <fullName evidence="2">Alpha/beta-hydrolase</fullName>
    </submittedName>
</protein>
<organism evidence="2 3">
    <name type="scientific">Macrolepiota fuliginosa MF-IS2</name>
    <dbReference type="NCBI Taxonomy" id="1400762"/>
    <lineage>
        <taxon>Eukaryota</taxon>
        <taxon>Fungi</taxon>
        <taxon>Dikarya</taxon>
        <taxon>Basidiomycota</taxon>
        <taxon>Agaricomycotina</taxon>
        <taxon>Agaricomycetes</taxon>
        <taxon>Agaricomycetidae</taxon>
        <taxon>Agaricales</taxon>
        <taxon>Agaricineae</taxon>
        <taxon>Agaricaceae</taxon>
        <taxon>Macrolepiota</taxon>
    </lineage>
</organism>
<proteinExistence type="predicted"/>
<gene>
    <name evidence="2" type="ORF">P691DRAFT_764369</name>
</gene>
<evidence type="ECO:0000313" key="3">
    <source>
        <dbReference type="Proteomes" id="UP000807342"/>
    </source>
</evidence>
<reference evidence="2" key="1">
    <citation type="submission" date="2020-11" db="EMBL/GenBank/DDBJ databases">
        <authorList>
            <consortium name="DOE Joint Genome Institute"/>
            <person name="Ahrendt S."/>
            <person name="Riley R."/>
            <person name="Andreopoulos W."/>
            <person name="Labutti K."/>
            <person name="Pangilinan J."/>
            <person name="Ruiz-Duenas F.J."/>
            <person name="Barrasa J.M."/>
            <person name="Sanchez-Garcia M."/>
            <person name="Camarero S."/>
            <person name="Miyauchi S."/>
            <person name="Serrano A."/>
            <person name="Linde D."/>
            <person name="Babiker R."/>
            <person name="Drula E."/>
            <person name="Ayuso-Fernandez I."/>
            <person name="Pacheco R."/>
            <person name="Padilla G."/>
            <person name="Ferreira P."/>
            <person name="Barriuso J."/>
            <person name="Kellner H."/>
            <person name="Castanera R."/>
            <person name="Alfaro M."/>
            <person name="Ramirez L."/>
            <person name="Pisabarro A.G."/>
            <person name="Kuo A."/>
            <person name="Tritt A."/>
            <person name="Lipzen A."/>
            <person name="He G."/>
            <person name="Yan M."/>
            <person name="Ng V."/>
            <person name="Cullen D."/>
            <person name="Martin F."/>
            <person name="Rosso M.-N."/>
            <person name="Henrissat B."/>
            <person name="Hibbett D."/>
            <person name="Martinez A.T."/>
            <person name="Grigoriev I.V."/>
        </authorList>
    </citation>
    <scope>NUCLEOTIDE SEQUENCE</scope>
    <source>
        <strain evidence="2">MF-IS2</strain>
    </source>
</reference>
<dbReference type="InterPro" id="IPR050471">
    <property type="entry name" value="AB_hydrolase"/>
</dbReference>
<dbReference type="InterPro" id="IPR000073">
    <property type="entry name" value="AB_hydrolase_1"/>
</dbReference>
<dbReference type="PANTHER" id="PTHR43433:SF5">
    <property type="entry name" value="AB HYDROLASE-1 DOMAIN-CONTAINING PROTEIN"/>
    <property type="match status" value="1"/>
</dbReference>
<evidence type="ECO:0000259" key="1">
    <source>
        <dbReference type="Pfam" id="PF00561"/>
    </source>
</evidence>
<comment type="caution">
    <text evidence="2">The sequence shown here is derived from an EMBL/GenBank/DDBJ whole genome shotgun (WGS) entry which is preliminary data.</text>
</comment>
<sequence length="365" mass="40924">MDPSKTNSRGYKGLTQFMGKWVYEPVQRYFSPESSNPVAEKQSSSFMQPMTQSADNRTENGVLNVVLPDGATLAYEVLGSHNLAKATPVVMICGMTALREDSEQLPKVLARSHPVLIYDHRGMGGSSLSPKGDEEITIELMARDLLFLLTHLKWRQVALCGHSMGGVIAQQLLVLPYHPTKPTRLPFRTTHLFLIGTRCKVHLGVGLPLTAVPGKPRSVEERREGARKVIAASLDPTWIEANSSRFEHLFGRVVNNSLSNRPADVIAKQGVALRRFDFERLLDYLPRDIQVLIIHGQLDQVIPFSCGQDIMKRIPWARVIEEGSQPGKVPTLKFGHLWYEYFDPQIWCDVLHEFVVRPTGPPAKD</sequence>
<dbReference type="InterPro" id="IPR029058">
    <property type="entry name" value="AB_hydrolase_fold"/>
</dbReference>
<dbReference type="Gene3D" id="3.40.50.1820">
    <property type="entry name" value="alpha/beta hydrolase"/>
    <property type="match status" value="1"/>
</dbReference>
<keyword evidence="3" id="KW-1185">Reference proteome</keyword>
<dbReference type="AlphaFoldDB" id="A0A9P5X519"/>
<evidence type="ECO:0000313" key="2">
    <source>
        <dbReference type="EMBL" id="KAF9443345.1"/>
    </source>
</evidence>
<name>A0A9P5X519_9AGAR</name>
<feature type="domain" description="AB hydrolase-1" evidence="1">
    <location>
        <begin position="88"/>
        <end position="186"/>
    </location>
</feature>
<accession>A0A9P5X519</accession>
<dbReference type="PANTHER" id="PTHR43433">
    <property type="entry name" value="HYDROLASE, ALPHA/BETA FOLD FAMILY PROTEIN"/>
    <property type="match status" value="1"/>
</dbReference>
<dbReference type="OrthoDB" id="8119704at2759"/>
<dbReference type="Pfam" id="PF00561">
    <property type="entry name" value="Abhydrolase_1"/>
    <property type="match status" value="1"/>
</dbReference>
<dbReference type="Proteomes" id="UP000807342">
    <property type="component" value="Unassembled WGS sequence"/>
</dbReference>